<accession>A0A367K0P0</accession>
<dbReference type="AlphaFoldDB" id="A0A367K0P0"/>
<keyword evidence="2" id="KW-0808">Transferase</keyword>
<reference evidence="2 3" key="1">
    <citation type="journal article" date="2018" name="G3 (Bethesda)">
        <title>Phylogenetic and Phylogenomic Definition of Rhizopus Species.</title>
        <authorList>
            <person name="Gryganskyi A.P."/>
            <person name="Golan J."/>
            <person name="Dolatabadi S."/>
            <person name="Mondo S."/>
            <person name="Robb S."/>
            <person name="Idnurm A."/>
            <person name="Muszewska A."/>
            <person name="Steczkiewicz K."/>
            <person name="Masonjones S."/>
            <person name="Liao H.L."/>
            <person name="Gajdeczka M.T."/>
            <person name="Anike F."/>
            <person name="Vuek A."/>
            <person name="Anishchenko I.M."/>
            <person name="Voigt K."/>
            <person name="de Hoog G.S."/>
            <person name="Smith M.E."/>
            <person name="Heitman J."/>
            <person name="Vilgalys R."/>
            <person name="Stajich J.E."/>
        </authorList>
    </citation>
    <scope>NUCLEOTIDE SEQUENCE [LARGE SCALE GENOMIC DNA]</scope>
    <source>
        <strain evidence="2 3">CBS 357.93</strain>
    </source>
</reference>
<dbReference type="Pfam" id="PF00485">
    <property type="entry name" value="PRK"/>
    <property type="match status" value="1"/>
</dbReference>
<keyword evidence="3" id="KW-1185">Reference proteome</keyword>
<dbReference type="GO" id="GO:0016301">
    <property type="term" value="F:kinase activity"/>
    <property type="evidence" value="ECO:0007669"/>
    <property type="project" value="UniProtKB-KW"/>
</dbReference>
<dbReference type="OrthoDB" id="10041966at2759"/>
<evidence type="ECO:0000313" key="2">
    <source>
        <dbReference type="EMBL" id="RCH95773.1"/>
    </source>
</evidence>
<dbReference type="Gene3D" id="3.40.50.300">
    <property type="entry name" value="P-loop containing nucleotide triphosphate hydrolases"/>
    <property type="match status" value="1"/>
</dbReference>
<comment type="caution">
    <text evidence="2">The sequence shown here is derived from an EMBL/GenBank/DDBJ whole genome shotgun (WGS) entry which is preliminary data.</text>
</comment>
<evidence type="ECO:0000259" key="1">
    <source>
        <dbReference type="Pfam" id="PF00485"/>
    </source>
</evidence>
<dbReference type="Proteomes" id="UP000252139">
    <property type="component" value="Unassembled WGS sequence"/>
</dbReference>
<protein>
    <submittedName>
        <fullName evidence="2">Ribosylnicotinamide kinase</fullName>
    </submittedName>
</protein>
<dbReference type="SUPFAM" id="SSF52540">
    <property type="entry name" value="P-loop containing nucleoside triphosphate hydrolases"/>
    <property type="match status" value="1"/>
</dbReference>
<keyword evidence="2" id="KW-0418">Kinase</keyword>
<dbReference type="InterPro" id="IPR006083">
    <property type="entry name" value="PRK/URK"/>
</dbReference>
<dbReference type="EMBL" id="PJQL01000433">
    <property type="protein sequence ID" value="RCH95773.1"/>
    <property type="molecule type" value="Genomic_DNA"/>
</dbReference>
<dbReference type="PRINTS" id="PR00988">
    <property type="entry name" value="URIDINKINASE"/>
</dbReference>
<feature type="domain" description="Phosphoribulokinase/uridine kinase" evidence="1">
    <location>
        <begin position="7"/>
        <end position="161"/>
    </location>
</feature>
<gene>
    <name evidence="2" type="primary">NRK1</name>
    <name evidence="2" type="ORF">CU097_004414</name>
</gene>
<dbReference type="STRING" id="86630.A0A367K0P0"/>
<evidence type="ECO:0000313" key="3">
    <source>
        <dbReference type="Proteomes" id="UP000252139"/>
    </source>
</evidence>
<dbReference type="GO" id="GO:0005524">
    <property type="term" value="F:ATP binding"/>
    <property type="evidence" value="ECO:0007669"/>
    <property type="project" value="InterPro"/>
</dbReference>
<sequence>MTKVYTIGVGGPSCSGKTTITRILKRILKNVTVIYQDDFYKPDKEIPIDKETQLANWDCPEAIEFDRLLDVLSFAKKNKGKLPDGYDSKEELNVHDGSNQLDDQTAIKLQEMLSYLVKEDNHFVIVDGFMLYWDNRVYQHLDCKISLTTSYETLKSRREQRQGYHTAEGYWIDPPGYFDKIVWPEYLRLSQHDRSLKDIVIIDTDKNSIARTALKVADELCKHLL</sequence>
<dbReference type="CDD" id="cd02024">
    <property type="entry name" value="NRK1"/>
    <property type="match status" value="1"/>
</dbReference>
<proteinExistence type="predicted"/>
<dbReference type="InterPro" id="IPR027417">
    <property type="entry name" value="P-loop_NTPase"/>
</dbReference>
<organism evidence="2 3">
    <name type="scientific">Rhizopus azygosporus</name>
    <name type="common">Rhizopus microsporus var. azygosporus</name>
    <dbReference type="NCBI Taxonomy" id="86630"/>
    <lineage>
        <taxon>Eukaryota</taxon>
        <taxon>Fungi</taxon>
        <taxon>Fungi incertae sedis</taxon>
        <taxon>Mucoromycota</taxon>
        <taxon>Mucoromycotina</taxon>
        <taxon>Mucoromycetes</taxon>
        <taxon>Mucorales</taxon>
        <taxon>Mucorineae</taxon>
        <taxon>Rhizopodaceae</taxon>
        <taxon>Rhizopus</taxon>
    </lineage>
</organism>
<dbReference type="PANTHER" id="PTHR10285">
    <property type="entry name" value="URIDINE KINASE"/>
    <property type="match status" value="1"/>
</dbReference>
<name>A0A367K0P0_RHIAZ</name>